<gene>
    <name evidence="2" type="ORF">SAMN04488018_12911</name>
</gene>
<name>A0A1H6Y7V1_9FLAO</name>
<dbReference type="AlphaFoldDB" id="A0A1H6Y7V1"/>
<dbReference type="GeneID" id="82258667"/>
<proteinExistence type="predicted"/>
<evidence type="ECO:0000313" key="2">
    <source>
        <dbReference type="EMBL" id="SEJ37321.1"/>
    </source>
</evidence>
<accession>A0A1H6Y7V1</accession>
<protein>
    <submittedName>
        <fullName evidence="2">Uncharacterized protein</fullName>
    </submittedName>
</protein>
<dbReference type="EMBL" id="FNYS01000029">
    <property type="protein sequence ID" value="SEJ37321.1"/>
    <property type="molecule type" value="Genomic_DNA"/>
</dbReference>
<dbReference type="RefSeq" id="WP_039328977.1">
    <property type="nucleotide sequence ID" value="NZ_FNYS01000029.1"/>
</dbReference>
<sequence length="103" mass="11638">MGSLFRNVGYVIAIVLTVLCVLGMLLSFLDFSRTNERAAANIISYIAAPMLFLIIVIITCTILMIVNLIDGQTLFYDFNRFVKFFRYSGLIVAVLFLLSLFKL</sequence>
<dbReference type="Proteomes" id="UP000183077">
    <property type="component" value="Unassembled WGS sequence"/>
</dbReference>
<keyword evidence="1" id="KW-1133">Transmembrane helix</keyword>
<organism evidence="2 3">
    <name type="scientific">Myroides marinus</name>
    <dbReference type="NCBI Taxonomy" id="703342"/>
    <lineage>
        <taxon>Bacteria</taxon>
        <taxon>Pseudomonadati</taxon>
        <taxon>Bacteroidota</taxon>
        <taxon>Flavobacteriia</taxon>
        <taxon>Flavobacteriales</taxon>
        <taxon>Flavobacteriaceae</taxon>
        <taxon>Myroides</taxon>
    </lineage>
</organism>
<feature type="transmembrane region" description="Helical" evidence="1">
    <location>
        <begin position="43"/>
        <end position="69"/>
    </location>
</feature>
<evidence type="ECO:0000256" key="1">
    <source>
        <dbReference type="SAM" id="Phobius"/>
    </source>
</evidence>
<evidence type="ECO:0000313" key="3">
    <source>
        <dbReference type="Proteomes" id="UP000183077"/>
    </source>
</evidence>
<feature type="transmembrane region" description="Helical" evidence="1">
    <location>
        <begin position="84"/>
        <end position="101"/>
    </location>
</feature>
<feature type="transmembrane region" description="Helical" evidence="1">
    <location>
        <begin position="12"/>
        <end position="31"/>
    </location>
</feature>
<keyword evidence="1" id="KW-0812">Transmembrane</keyword>
<reference evidence="2 3" key="1">
    <citation type="submission" date="2016-10" db="EMBL/GenBank/DDBJ databases">
        <authorList>
            <person name="de Groot N.N."/>
        </authorList>
    </citation>
    <scope>NUCLEOTIDE SEQUENCE [LARGE SCALE GENOMIC DNA]</scope>
    <source>
        <strain evidence="2 3">DSM 23048</strain>
    </source>
</reference>
<keyword evidence="1" id="KW-0472">Membrane</keyword>